<dbReference type="eggNOG" id="COG0550">
    <property type="taxonomic scope" value="Bacteria"/>
</dbReference>
<keyword evidence="7 10" id="KW-0799">Topoisomerase</keyword>
<feature type="site" description="Interaction with DNA" evidence="10">
    <location>
        <position position="143"/>
    </location>
</feature>
<dbReference type="InterPro" id="IPR006171">
    <property type="entry name" value="TOPRIM_dom"/>
</dbReference>
<dbReference type="EMBL" id="AATQ01000010">
    <property type="protein sequence ID" value="EAU47017.1"/>
    <property type="molecule type" value="Genomic_DNA"/>
</dbReference>
<feature type="region of interest" description="Disordered" evidence="11">
    <location>
        <begin position="860"/>
        <end position="906"/>
    </location>
</feature>
<feature type="region of interest" description="Interaction with DNA" evidence="10">
    <location>
        <begin position="166"/>
        <end position="171"/>
    </location>
</feature>
<feature type="domain" description="Topo IA-type catalytic" evidence="13">
    <location>
        <begin position="132"/>
        <end position="587"/>
    </location>
</feature>
<sequence>MPVVVVESPAKAKTINKYLGSDYTVLASYGHVRDLPPKDGSVDPEEDFSMKWEIGNDSRKHVAAIAEALKSDNALILATDPDREGEAISWHLKEALTKRRSIKKDTDVRRVTFNAITKAAVTEAMQNPREIDAPLVEAYLARRALDYLVGFNLSPVLWRKLPGARSAGRVQSVCLRLIVEREMEIEAFKPREYWQVKALLSTPRGQDYEARLTMLAGKKLDRFDIENATQAEMAVQAVASRKLEIASVEAKPSSRNPSAPFMTSTLQQEASRKFGMGARACMSAAQRLYEAGHITYMRTDGIDMAPEATAACRDAIADRFGKDYVPGSPRIYKNKAKNAQEAHECIRPTDMTKDAASLKLREDDQRKLYDLIWKRTLACQMEAARLERTTVEIASPDGQVGLRATGQVVLFDGFLRVYEEGRDDVADDDDKRLPQIMQGEAANFAKAGLRDQYAKASEKADPAAGPAAMISGNDAVLGTQSFTQPPPRYTEATLVKKMEELGIGRPSTYASVIGTIQDREYVRKEQNRLIPEDKGRIVTIFLLNFFRTYVGYEFTAELENELDEVSAGEMDYKALLGKFWRDFSAAISETSELRISEVLDVLDEALAPQLYPPREDGSDPRICPKCGQGRLHLKTSRTGGFVGCGNYPECTYTRPIAGEGAEGEEKMLGLDGEDEIWLKAGRFGPYVQRGEPTPENKKPPRASLPKARGNFLPGWAPDDMTLEKALTLLTLPREIGMHPDGGVIKSNLGRFGPYIMHQAPDEEKPVYVNLKEFQEVFEIGMNHAVELLAEKRANPGRGRGGAAKVLKDLGEHPDGGKIAVYEGRYGPYVKWEKINATLPKETEPGDATLEQALELIAEKAAKKGGKKKAAPKKTAAKKTTAKKTTAKKTTAKKPAAKKAAAKKAED</sequence>
<dbReference type="Gene3D" id="1.10.460.10">
    <property type="entry name" value="Topoisomerase I, domain 2"/>
    <property type="match status" value="1"/>
</dbReference>
<evidence type="ECO:0000259" key="13">
    <source>
        <dbReference type="PROSITE" id="PS52039"/>
    </source>
</evidence>
<dbReference type="GO" id="GO:0003917">
    <property type="term" value="F:DNA topoisomerase type I (single strand cut, ATP-independent) activity"/>
    <property type="evidence" value="ECO:0007669"/>
    <property type="project" value="UniProtKB-UniRule"/>
</dbReference>
<dbReference type="Gene3D" id="3.30.65.10">
    <property type="entry name" value="Bacterial Topoisomerase I, domain 1"/>
    <property type="match status" value="1"/>
</dbReference>
<dbReference type="InterPro" id="IPR034149">
    <property type="entry name" value="TOPRIM_TopoI"/>
</dbReference>
<name>Q0FRU2_SALBH</name>
<dbReference type="PANTHER" id="PTHR42785:SF1">
    <property type="entry name" value="DNA TOPOISOMERASE"/>
    <property type="match status" value="1"/>
</dbReference>
<comment type="subunit">
    <text evidence="10">Monomer.</text>
</comment>
<feature type="site" description="Interaction with DNA" evidence="10">
    <location>
        <position position="519"/>
    </location>
</feature>
<dbReference type="HAMAP" id="MF_00952">
    <property type="entry name" value="Topoisom_1_prok"/>
    <property type="match status" value="1"/>
</dbReference>
<proteinExistence type="inferred from homology"/>
<dbReference type="InterPro" id="IPR000380">
    <property type="entry name" value="Topo_IA"/>
</dbReference>
<organism evidence="14 15">
    <name type="scientific">Salipiger bermudensis (strain DSM 26914 / JCM 13377 / KCTC 12554 / HTCC2601)</name>
    <name type="common">Pelagibaca bermudensis</name>
    <dbReference type="NCBI Taxonomy" id="314265"/>
    <lineage>
        <taxon>Bacteria</taxon>
        <taxon>Pseudomonadati</taxon>
        <taxon>Pseudomonadota</taxon>
        <taxon>Alphaproteobacteria</taxon>
        <taxon>Rhodobacterales</taxon>
        <taxon>Roseobacteraceae</taxon>
        <taxon>Salipiger</taxon>
    </lineage>
</organism>
<comment type="caution">
    <text evidence="14">The sequence shown here is derived from an EMBL/GenBank/DDBJ whole genome shotgun (WGS) entry which is preliminary data.</text>
</comment>
<dbReference type="AlphaFoldDB" id="Q0FRU2"/>
<evidence type="ECO:0000256" key="6">
    <source>
        <dbReference type="ARBA" id="ARBA00022842"/>
    </source>
</evidence>
<dbReference type="NCBIfam" id="TIGR01051">
    <property type="entry name" value="topA_bact"/>
    <property type="match status" value="1"/>
</dbReference>
<dbReference type="SMART" id="SM00493">
    <property type="entry name" value="TOPRIM"/>
    <property type="match status" value="1"/>
</dbReference>
<dbReference type="Pfam" id="PF01751">
    <property type="entry name" value="Toprim"/>
    <property type="match status" value="1"/>
</dbReference>
<dbReference type="SUPFAM" id="SSF57783">
    <property type="entry name" value="Zinc beta-ribbon"/>
    <property type="match status" value="1"/>
</dbReference>
<dbReference type="InterPro" id="IPR028612">
    <property type="entry name" value="Topoisom_1_IA"/>
</dbReference>
<dbReference type="CDD" id="cd03363">
    <property type="entry name" value="TOPRIM_TopoIA_TopoI"/>
    <property type="match status" value="1"/>
</dbReference>
<evidence type="ECO:0000256" key="10">
    <source>
        <dbReference type="HAMAP-Rule" id="MF_00952"/>
    </source>
</evidence>
<evidence type="ECO:0000256" key="2">
    <source>
        <dbReference type="ARBA" id="ARBA00009446"/>
    </source>
</evidence>
<feature type="site" description="Interaction with DNA" evidence="10">
    <location>
        <position position="158"/>
    </location>
</feature>
<dbReference type="SUPFAM" id="SSF56712">
    <property type="entry name" value="Prokaryotic type I DNA topoisomerase"/>
    <property type="match status" value="1"/>
</dbReference>
<dbReference type="Proteomes" id="UP000006230">
    <property type="component" value="Unassembled WGS sequence"/>
</dbReference>
<keyword evidence="4" id="KW-0863">Zinc-finger</keyword>
<dbReference type="InterPro" id="IPR023406">
    <property type="entry name" value="Topo_IA_AS"/>
</dbReference>
<dbReference type="GO" id="GO:0006265">
    <property type="term" value="P:DNA topological change"/>
    <property type="evidence" value="ECO:0007669"/>
    <property type="project" value="UniProtKB-UniRule"/>
</dbReference>
<dbReference type="RefSeq" id="WP_007797415.1">
    <property type="nucleotide sequence ID" value="NZ_DS022276.1"/>
</dbReference>
<dbReference type="PROSITE" id="PS50880">
    <property type="entry name" value="TOPRIM"/>
    <property type="match status" value="1"/>
</dbReference>
<dbReference type="GO" id="GO:0008270">
    <property type="term" value="F:zinc ion binding"/>
    <property type="evidence" value="ECO:0007669"/>
    <property type="project" value="UniProtKB-KW"/>
</dbReference>
<comment type="caution">
    <text evidence="10">Lacks conserved residue(s) required for the propagation of feature annotation.</text>
</comment>
<evidence type="ECO:0000256" key="4">
    <source>
        <dbReference type="ARBA" id="ARBA00022771"/>
    </source>
</evidence>
<dbReference type="Pfam" id="PF01396">
    <property type="entry name" value="Zn_ribbon_Top1"/>
    <property type="match status" value="1"/>
</dbReference>
<dbReference type="PANTHER" id="PTHR42785">
    <property type="entry name" value="DNA TOPOISOMERASE, TYPE IA, CORE"/>
    <property type="match status" value="1"/>
</dbReference>
<dbReference type="Gene3D" id="1.10.290.10">
    <property type="entry name" value="Topoisomerase I, domain 4"/>
    <property type="match status" value="1"/>
</dbReference>
<dbReference type="eggNOG" id="COG1754">
    <property type="taxonomic scope" value="Bacteria"/>
</dbReference>
<dbReference type="PROSITE" id="PS52039">
    <property type="entry name" value="TOPO_IA_2"/>
    <property type="match status" value="1"/>
</dbReference>
<keyword evidence="3" id="KW-0479">Metal-binding</keyword>
<dbReference type="SMART" id="SM00436">
    <property type="entry name" value="TOP1Bc"/>
    <property type="match status" value="1"/>
</dbReference>
<keyword evidence="5" id="KW-0862">Zinc</keyword>
<accession>Q0FRU2</accession>
<dbReference type="PROSITE" id="PS00396">
    <property type="entry name" value="TOPO_IA_1"/>
    <property type="match status" value="1"/>
</dbReference>
<dbReference type="PRINTS" id="PR00417">
    <property type="entry name" value="PRTPISMRASEI"/>
</dbReference>
<dbReference type="GO" id="GO:0005694">
    <property type="term" value="C:chromosome"/>
    <property type="evidence" value="ECO:0007669"/>
    <property type="project" value="InterPro"/>
</dbReference>
<evidence type="ECO:0000256" key="8">
    <source>
        <dbReference type="ARBA" id="ARBA00023125"/>
    </source>
</evidence>
<evidence type="ECO:0000256" key="9">
    <source>
        <dbReference type="ARBA" id="ARBA00023235"/>
    </source>
</evidence>
<dbReference type="InterPro" id="IPR013497">
    <property type="entry name" value="Topo_IA_cen"/>
</dbReference>
<dbReference type="Gene3D" id="3.40.50.140">
    <property type="match status" value="1"/>
</dbReference>
<evidence type="ECO:0000256" key="7">
    <source>
        <dbReference type="ARBA" id="ARBA00023029"/>
    </source>
</evidence>
<evidence type="ECO:0000313" key="15">
    <source>
        <dbReference type="Proteomes" id="UP000006230"/>
    </source>
</evidence>
<dbReference type="InterPro" id="IPR013498">
    <property type="entry name" value="Topo_IA_Znf"/>
</dbReference>
<reference evidence="14 15" key="1">
    <citation type="journal article" date="2010" name="J. Bacteriol.">
        <title>Genome sequences of Pelagibaca bermudensis HTCC2601T and Maritimibacter alkaliphilus HTCC2654T, the type strains of two marine Roseobacter genera.</title>
        <authorList>
            <person name="Thrash J.C."/>
            <person name="Cho J.C."/>
            <person name="Ferriera S."/>
            <person name="Johnson J."/>
            <person name="Vergin K.L."/>
            <person name="Giovannoni S.J."/>
        </authorList>
    </citation>
    <scope>NUCLEOTIDE SEQUENCE [LARGE SCALE GENOMIC DNA]</scope>
    <source>
        <strain evidence="15">DSM 26914 / JCM 13377 / KCTC 12554 / HTCC2601</strain>
    </source>
</reference>
<dbReference type="Pfam" id="PF13368">
    <property type="entry name" value="Toprim_C_rpt"/>
    <property type="match status" value="3"/>
</dbReference>
<comment type="similarity">
    <text evidence="2 10">Belongs to the type IA topoisomerase family.</text>
</comment>
<dbReference type="InterPro" id="IPR025589">
    <property type="entry name" value="Toprim_C_rpt"/>
</dbReference>
<gene>
    <name evidence="10" type="primary">topA</name>
    <name evidence="14" type="ORF">R2601_17824</name>
</gene>
<dbReference type="EC" id="5.6.2.1" evidence="10"/>
<dbReference type="InterPro" id="IPR013826">
    <property type="entry name" value="Topo_IA_cen_sub3"/>
</dbReference>
<feature type="site" description="Interaction with DNA" evidence="10">
    <location>
        <position position="142"/>
    </location>
</feature>
<feature type="domain" description="Toprim" evidence="12">
    <location>
        <begin position="1"/>
        <end position="116"/>
    </location>
</feature>
<keyword evidence="9 10" id="KW-0413">Isomerase</keyword>
<dbReference type="InterPro" id="IPR003602">
    <property type="entry name" value="Topo_IA_DNA-bd_dom"/>
</dbReference>
<feature type="region of interest" description="Disordered" evidence="11">
    <location>
        <begin position="687"/>
        <end position="706"/>
    </location>
</feature>
<keyword evidence="8 10" id="KW-0238">DNA-binding</keyword>
<dbReference type="InterPro" id="IPR013824">
    <property type="entry name" value="Topo_IA_cen_sub1"/>
</dbReference>
<dbReference type="SMART" id="SM00437">
    <property type="entry name" value="TOP1Ac"/>
    <property type="match status" value="1"/>
</dbReference>
<dbReference type="STRING" id="314265.R2601_17824"/>
<dbReference type="GO" id="GO:0003677">
    <property type="term" value="F:DNA binding"/>
    <property type="evidence" value="ECO:0007669"/>
    <property type="project" value="UniProtKB-KW"/>
</dbReference>
<dbReference type="InterPro" id="IPR023405">
    <property type="entry name" value="Topo_IA_core_domain"/>
</dbReference>
<keyword evidence="15" id="KW-1185">Reference proteome</keyword>
<feature type="compositionally biased region" description="Basic residues" evidence="11">
    <location>
        <begin position="862"/>
        <end position="906"/>
    </location>
</feature>
<dbReference type="InterPro" id="IPR013825">
    <property type="entry name" value="Topo_IA_cen_sub2"/>
</dbReference>
<evidence type="ECO:0000313" key="14">
    <source>
        <dbReference type="EMBL" id="EAU47017.1"/>
    </source>
</evidence>
<comment type="function">
    <text evidence="10">Releases the supercoiling and torsional tension of DNA, which is introduced during the DNA replication and transcription, by transiently cleaving and rejoining one strand of the DNA duplex. Introduces a single-strand break via transesterification at a target site in duplex DNA. The scissile phosphodiester is attacked by the catalytic tyrosine of the enzyme, resulting in the formation of a DNA-(5'-phosphotyrosyl)-enzyme intermediate and the expulsion of a 3'-OH DNA strand. The free DNA strand then undergoes passage around the unbroken strand, thus removing DNA supercoils. Finally, in the religation step, the DNA 3'-OH attacks the covalent intermediate to expel the active-site tyrosine and restore the DNA phosphodiester backbone.</text>
</comment>
<feature type="site" description="Interaction with DNA" evidence="10">
    <location>
        <position position="146"/>
    </location>
</feature>
<keyword evidence="6" id="KW-0460">Magnesium</keyword>
<dbReference type="InterPro" id="IPR003601">
    <property type="entry name" value="Topo_IA_2"/>
</dbReference>
<dbReference type="InterPro" id="IPR005733">
    <property type="entry name" value="TopoI_bac-type"/>
</dbReference>
<feature type="site" description="Interaction with DNA" evidence="10">
    <location>
        <position position="31"/>
    </location>
</feature>
<evidence type="ECO:0000256" key="5">
    <source>
        <dbReference type="ARBA" id="ARBA00022833"/>
    </source>
</evidence>
<dbReference type="Pfam" id="PF01131">
    <property type="entry name" value="Topoisom_bac"/>
    <property type="match status" value="1"/>
</dbReference>
<protein>
    <recommendedName>
        <fullName evidence="10">DNA topoisomerase 1</fullName>
        <ecNumber evidence="10">5.6.2.1</ecNumber>
    </recommendedName>
    <alternativeName>
        <fullName evidence="10">DNA topoisomerase I</fullName>
    </alternativeName>
</protein>
<comment type="catalytic activity">
    <reaction evidence="1 10">
        <text>ATP-independent breakage of single-stranded DNA, followed by passage and rejoining.</text>
        <dbReference type="EC" id="5.6.2.1"/>
    </reaction>
</comment>
<evidence type="ECO:0000256" key="11">
    <source>
        <dbReference type="SAM" id="MobiDB-lite"/>
    </source>
</evidence>
<dbReference type="HOGENOM" id="CLU_002929_0_2_5"/>
<dbReference type="CDD" id="cd00186">
    <property type="entry name" value="TOP1Ac"/>
    <property type="match status" value="1"/>
</dbReference>
<dbReference type="Gene3D" id="2.70.20.10">
    <property type="entry name" value="Topoisomerase I, domain 3"/>
    <property type="match status" value="1"/>
</dbReference>
<feature type="active site" description="O-(5'-phospho-DNA)-tyrosine intermediate" evidence="10">
    <location>
        <position position="296"/>
    </location>
</feature>
<evidence type="ECO:0000256" key="1">
    <source>
        <dbReference type="ARBA" id="ARBA00000213"/>
    </source>
</evidence>
<feature type="site" description="Interaction with DNA" evidence="10">
    <location>
        <position position="298"/>
    </location>
</feature>
<dbReference type="OrthoDB" id="9804262at2"/>
<evidence type="ECO:0000256" key="3">
    <source>
        <dbReference type="ARBA" id="ARBA00022723"/>
    </source>
</evidence>
<evidence type="ECO:0000259" key="12">
    <source>
        <dbReference type="PROSITE" id="PS50880"/>
    </source>
</evidence>